<sequence>MLSHRDNRRSADDSRPPRGSTERPTRGTGLRLGLATLRERWSALAGSAVALVLGVAIVTVTSLAWFSGVPRLPDRLAGASVLVASPAIERADGDFTPDRPWSPGQAASFVRRLGELDGVARAVPERSFYAQAVVGGAPAEADRGHAWSTTALGPYGLVTGRAPQHTGEAVVDRSLGAAPGTRITVLTAEGPAPYTVTGTTDGPGVYLSDAEAETLAGGVRVIGLVTEPGADVSAVESAARAVTGGQGRVFAGDERTALEPLEEARVRWIGTQVLTAMSALSAFVSIFVVASTFAFAVAQRRHELGLLRAVGATPRQIRGIVYGEALAVGVVAAGAGVLLGALLAPVLGDALVTAGFEPPGFEVRPLPLPLVGAFVLGVLVALVGVWSAARRAGRVGPLEALREAAVDDRPMPRSRWIAGGLSTATGLACAVVTAGAEGGDLFNLALYTAMALIIGLALLAPAIVPPVARGVTWPLGRLRGATGLLVRESTLTAVRRTASTATPVLVTVGFAVLITGMVQTTAGVYSAARATSLRAHGMVIPSGTPGLSDAAVTASGGAAMLPTALYQDDDRTLPAAGITPRLLAMGRGSLDVVSGSLDSLAPDGAAIVPWVAESRGWKPGDRVKAIFEDGRATTLTIAAVVADAPTSVLLPYDLVREHDPSALAEEAYLGQGGPATVRPGVGARAVDMTTYAAESADEEDRLVWIFTLLLVIVSAGYTAVSIANTQMMAAAGRRRDLAVLRLSGATRRQVVRALSTESAMVVALGTALGLLVALPALLGMRSGLAATLGMDVVLVVPWPLIAGLVIACLLVASGAAVLTARQAVRGPAGSPRDENLPTTG</sequence>
<evidence type="ECO:0000259" key="9">
    <source>
        <dbReference type="Pfam" id="PF02687"/>
    </source>
</evidence>
<keyword evidence="3 8" id="KW-0812">Transmembrane</keyword>
<evidence type="ECO:0000256" key="2">
    <source>
        <dbReference type="ARBA" id="ARBA00022475"/>
    </source>
</evidence>
<evidence type="ECO:0000313" key="10">
    <source>
        <dbReference type="EMBL" id="SDK38625.1"/>
    </source>
</evidence>
<dbReference type="GO" id="GO:0005886">
    <property type="term" value="C:plasma membrane"/>
    <property type="evidence" value="ECO:0007669"/>
    <property type="project" value="UniProtKB-SubCell"/>
</dbReference>
<protein>
    <submittedName>
        <fullName evidence="10">Putative ABC transport system permease protein</fullName>
    </submittedName>
</protein>
<dbReference type="PANTHER" id="PTHR30572:SF4">
    <property type="entry name" value="ABC TRANSPORTER PERMEASE YTRF"/>
    <property type="match status" value="1"/>
</dbReference>
<dbReference type="EMBL" id="FNDJ01000015">
    <property type="protein sequence ID" value="SDK38625.1"/>
    <property type="molecule type" value="Genomic_DNA"/>
</dbReference>
<dbReference type="PANTHER" id="PTHR30572">
    <property type="entry name" value="MEMBRANE COMPONENT OF TRANSPORTER-RELATED"/>
    <property type="match status" value="1"/>
</dbReference>
<feature type="transmembrane region" description="Helical" evidence="8">
    <location>
        <begin position="798"/>
        <end position="818"/>
    </location>
</feature>
<feature type="region of interest" description="Disordered" evidence="7">
    <location>
        <begin position="1"/>
        <end position="29"/>
    </location>
</feature>
<evidence type="ECO:0000256" key="8">
    <source>
        <dbReference type="SAM" id="Phobius"/>
    </source>
</evidence>
<dbReference type="RefSeq" id="WP_090939700.1">
    <property type="nucleotide sequence ID" value="NZ_FNDJ01000015.1"/>
</dbReference>
<evidence type="ECO:0000256" key="6">
    <source>
        <dbReference type="ARBA" id="ARBA00038076"/>
    </source>
</evidence>
<dbReference type="GO" id="GO:0022857">
    <property type="term" value="F:transmembrane transporter activity"/>
    <property type="evidence" value="ECO:0007669"/>
    <property type="project" value="TreeGrafter"/>
</dbReference>
<feature type="transmembrane region" description="Helical" evidence="8">
    <location>
        <begin position="702"/>
        <end position="725"/>
    </location>
</feature>
<name>A0A1G9BIE5_9ACTN</name>
<keyword evidence="2" id="KW-1003">Cell membrane</keyword>
<reference evidence="10 11" key="1">
    <citation type="submission" date="2016-10" db="EMBL/GenBank/DDBJ databases">
        <authorList>
            <person name="de Groot N.N."/>
        </authorList>
    </citation>
    <scope>NUCLEOTIDE SEQUENCE [LARGE SCALE GENOMIC DNA]</scope>
    <source>
        <strain evidence="10 11">CGMCC 4.6533</strain>
    </source>
</reference>
<evidence type="ECO:0000256" key="5">
    <source>
        <dbReference type="ARBA" id="ARBA00023136"/>
    </source>
</evidence>
<feature type="transmembrane region" description="Helical" evidence="8">
    <location>
        <begin position="41"/>
        <end position="66"/>
    </location>
</feature>
<accession>A0A1G9BIE5</accession>
<feature type="domain" description="ABC3 transporter permease C-terminal" evidence="9">
    <location>
        <begin position="276"/>
        <end position="395"/>
    </location>
</feature>
<gene>
    <name evidence="10" type="ORF">SAMN05421869_115255</name>
</gene>
<feature type="domain" description="ABC3 transporter permease C-terminal" evidence="9">
    <location>
        <begin position="710"/>
        <end position="825"/>
    </location>
</feature>
<feature type="transmembrane region" description="Helical" evidence="8">
    <location>
        <begin position="273"/>
        <end position="298"/>
    </location>
</feature>
<comment type="subcellular location">
    <subcellularLocation>
        <location evidence="1">Cell membrane</location>
        <topology evidence="1">Multi-pass membrane protein</topology>
    </subcellularLocation>
</comment>
<keyword evidence="5 8" id="KW-0472">Membrane</keyword>
<dbReference type="Pfam" id="PF02687">
    <property type="entry name" value="FtsX"/>
    <property type="match status" value="2"/>
</dbReference>
<dbReference type="STRING" id="633440.SAMN05421869_115255"/>
<feature type="compositionally biased region" description="Basic and acidic residues" evidence="7">
    <location>
        <begin position="1"/>
        <end position="25"/>
    </location>
</feature>
<organism evidence="10 11">
    <name type="scientific">Nonomuraea jiangxiensis</name>
    <dbReference type="NCBI Taxonomy" id="633440"/>
    <lineage>
        <taxon>Bacteria</taxon>
        <taxon>Bacillati</taxon>
        <taxon>Actinomycetota</taxon>
        <taxon>Actinomycetes</taxon>
        <taxon>Streptosporangiales</taxon>
        <taxon>Streptosporangiaceae</taxon>
        <taxon>Nonomuraea</taxon>
    </lineage>
</organism>
<feature type="transmembrane region" description="Helical" evidence="8">
    <location>
        <begin position="504"/>
        <end position="525"/>
    </location>
</feature>
<feature type="transmembrane region" description="Helical" evidence="8">
    <location>
        <begin position="319"/>
        <end position="346"/>
    </location>
</feature>
<dbReference type="InterPro" id="IPR050250">
    <property type="entry name" value="Macrolide_Exporter_MacB"/>
</dbReference>
<keyword evidence="4 8" id="KW-1133">Transmembrane helix</keyword>
<proteinExistence type="inferred from homology"/>
<feature type="transmembrane region" description="Helical" evidence="8">
    <location>
        <begin position="758"/>
        <end position="778"/>
    </location>
</feature>
<feature type="transmembrane region" description="Helical" evidence="8">
    <location>
        <begin position="366"/>
        <end position="389"/>
    </location>
</feature>
<evidence type="ECO:0000256" key="1">
    <source>
        <dbReference type="ARBA" id="ARBA00004651"/>
    </source>
</evidence>
<feature type="transmembrane region" description="Helical" evidence="8">
    <location>
        <begin position="416"/>
        <end position="436"/>
    </location>
</feature>
<dbReference type="InterPro" id="IPR003838">
    <property type="entry name" value="ABC3_permease_C"/>
</dbReference>
<evidence type="ECO:0000256" key="7">
    <source>
        <dbReference type="SAM" id="MobiDB-lite"/>
    </source>
</evidence>
<dbReference type="OrthoDB" id="3223244at2"/>
<comment type="similarity">
    <text evidence="6">Belongs to the ABC-4 integral membrane protein family.</text>
</comment>
<feature type="transmembrane region" description="Helical" evidence="8">
    <location>
        <begin position="442"/>
        <end position="464"/>
    </location>
</feature>
<evidence type="ECO:0000313" key="11">
    <source>
        <dbReference type="Proteomes" id="UP000199202"/>
    </source>
</evidence>
<dbReference type="Proteomes" id="UP000199202">
    <property type="component" value="Unassembled WGS sequence"/>
</dbReference>
<evidence type="ECO:0000256" key="3">
    <source>
        <dbReference type="ARBA" id="ARBA00022692"/>
    </source>
</evidence>
<keyword evidence="11" id="KW-1185">Reference proteome</keyword>
<evidence type="ECO:0000256" key="4">
    <source>
        <dbReference type="ARBA" id="ARBA00022989"/>
    </source>
</evidence>
<dbReference type="AlphaFoldDB" id="A0A1G9BIE5"/>